<protein>
    <submittedName>
        <fullName evidence="2">Uncharacterized protein</fullName>
    </submittedName>
</protein>
<dbReference type="AlphaFoldDB" id="A0A0A9GHJ9"/>
<evidence type="ECO:0000313" key="2">
    <source>
        <dbReference type="EMBL" id="JAE22919.1"/>
    </source>
</evidence>
<name>A0A0A9GHJ9_ARUDO</name>
<accession>A0A0A9GHJ9</accession>
<proteinExistence type="predicted"/>
<dbReference type="EMBL" id="GBRH01174977">
    <property type="protein sequence ID" value="JAE22919.1"/>
    <property type="molecule type" value="Transcribed_RNA"/>
</dbReference>
<reference evidence="2" key="2">
    <citation type="journal article" date="2015" name="Data Brief">
        <title>Shoot transcriptome of the giant reed, Arundo donax.</title>
        <authorList>
            <person name="Barrero R.A."/>
            <person name="Guerrero F.D."/>
            <person name="Moolhuijzen P."/>
            <person name="Goolsby J.A."/>
            <person name="Tidwell J."/>
            <person name="Bellgard S.E."/>
            <person name="Bellgard M.I."/>
        </authorList>
    </citation>
    <scope>NUCLEOTIDE SEQUENCE</scope>
    <source>
        <tissue evidence="2">Shoot tissue taken approximately 20 cm above the soil surface</tissue>
    </source>
</reference>
<reference evidence="2" key="1">
    <citation type="submission" date="2014-09" db="EMBL/GenBank/DDBJ databases">
        <authorList>
            <person name="Magalhaes I.L.F."/>
            <person name="Oliveira U."/>
            <person name="Santos F.R."/>
            <person name="Vidigal T.H.D.A."/>
            <person name="Brescovit A.D."/>
            <person name="Santos A.J."/>
        </authorList>
    </citation>
    <scope>NUCLEOTIDE SEQUENCE</scope>
    <source>
        <tissue evidence="2">Shoot tissue taken approximately 20 cm above the soil surface</tissue>
    </source>
</reference>
<evidence type="ECO:0000256" key="1">
    <source>
        <dbReference type="SAM" id="MobiDB-lite"/>
    </source>
</evidence>
<organism evidence="2">
    <name type="scientific">Arundo donax</name>
    <name type="common">Giant reed</name>
    <name type="synonym">Donax arundinaceus</name>
    <dbReference type="NCBI Taxonomy" id="35708"/>
    <lineage>
        <taxon>Eukaryota</taxon>
        <taxon>Viridiplantae</taxon>
        <taxon>Streptophyta</taxon>
        <taxon>Embryophyta</taxon>
        <taxon>Tracheophyta</taxon>
        <taxon>Spermatophyta</taxon>
        <taxon>Magnoliopsida</taxon>
        <taxon>Liliopsida</taxon>
        <taxon>Poales</taxon>
        <taxon>Poaceae</taxon>
        <taxon>PACMAD clade</taxon>
        <taxon>Arundinoideae</taxon>
        <taxon>Arundineae</taxon>
        <taxon>Arundo</taxon>
    </lineage>
</organism>
<feature type="region of interest" description="Disordered" evidence="1">
    <location>
        <begin position="22"/>
        <end position="51"/>
    </location>
</feature>
<sequence length="51" mass="5748">MGQMGYCSLGCQFEVGNVTPIDPGQAGSMSYDRPQVEIEDPLQSWKRKKKR</sequence>